<evidence type="ECO:0000313" key="1">
    <source>
        <dbReference type="EMBL" id="KAI0062546.1"/>
    </source>
</evidence>
<protein>
    <submittedName>
        <fullName evidence="1">Uncharacterized protein</fullName>
    </submittedName>
</protein>
<evidence type="ECO:0000313" key="2">
    <source>
        <dbReference type="Proteomes" id="UP000814140"/>
    </source>
</evidence>
<gene>
    <name evidence="1" type="ORF">BV25DRAFT_643812</name>
</gene>
<sequence length="186" mass="20463">MIQRGKTSALTWIRRARTLPSLSSIRNSSLVTNVVSLPIGVMNSTSGNSSSEVLLSDLAQIHILDRLAVRTDLDVTNYTLHLPRWRGEESDDSTDSPVHKPALVVHVLDEHDLRAKLEHKVGGDDHACEDSLATLRSGGPRVAGNISSGRGVERGEAHVIGTIDFLAQREQLSWGENIWSSWNRSR</sequence>
<accession>A0ACB8T323</accession>
<reference evidence="1" key="2">
    <citation type="journal article" date="2022" name="New Phytol.">
        <title>Evolutionary transition to the ectomycorrhizal habit in the genomes of a hyperdiverse lineage of mushroom-forming fungi.</title>
        <authorList>
            <person name="Looney B."/>
            <person name="Miyauchi S."/>
            <person name="Morin E."/>
            <person name="Drula E."/>
            <person name="Courty P.E."/>
            <person name="Kohler A."/>
            <person name="Kuo A."/>
            <person name="LaButti K."/>
            <person name="Pangilinan J."/>
            <person name="Lipzen A."/>
            <person name="Riley R."/>
            <person name="Andreopoulos W."/>
            <person name="He G."/>
            <person name="Johnson J."/>
            <person name="Nolan M."/>
            <person name="Tritt A."/>
            <person name="Barry K.W."/>
            <person name="Grigoriev I.V."/>
            <person name="Nagy L.G."/>
            <person name="Hibbett D."/>
            <person name="Henrissat B."/>
            <person name="Matheny P.B."/>
            <person name="Labbe J."/>
            <person name="Martin F.M."/>
        </authorList>
    </citation>
    <scope>NUCLEOTIDE SEQUENCE</scope>
    <source>
        <strain evidence="1">HHB10654</strain>
    </source>
</reference>
<proteinExistence type="predicted"/>
<keyword evidence="2" id="KW-1185">Reference proteome</keyword>
<reference evidence="1" key="1">
    <citation type="submission" date="2021-03" db="EMBL/GenBank/DDBJ databases">
        <authorList>
            <consortium name="DOE Joint Genome Institute"/>
            <person name="Ahrendt S."/>
            <person name="Looney B.P."/>
            <person name="Miyauchi S."/>
            <person name="Morin E."/>
            <person name="Drula E."/>
            <person name="Courty P.E."/>
            <person name="Chicoki N."/>
            <person name="Fauchery L."/>
            <person name="Kohler A."/>
            <person name="Kuo A."/>
            <person name="Labutti K."/>
            <person name="Pangilinan J."/>
            <person name="Lipzen A."/>
            <person name="Riley R."/>
            <person name="Andreopoulos W."/>
            <person name="He G."/>
            <person name="Johnson J."/>
            <person name="Barry K.W."/>
            <person name="Grigoriev I.V."/>
            <person name="Nagy L."/>
            <person name="Hibbett D."/>
            <person name="Henrissat B."/>
            <person name="Matheny P.B."/>
            <person name="Labbe J."/>
            <person name="Martin F."/>
        </authorList>
    </citation>
    <scope>NUCLEOTIDE SEQUENCE</scope>
    <source>
        <strain evidence="1">HHB10654</strain>
    </source>
</reference>
<organism evidence="1 2">
    <name type="scientific">Artomyces pyxidatus</name>
    <dbReference type="NCBI Taxonomy" id="48021"/>
    <lineage>
        <taxon>Eukaryota</taxon>
        <taxon>Fungi</taxon>
        <taxon>Dikarya</taxon>
        <taxon>Basidiomycota</taxon>
        <taxon>Agaricomycotina</taxon>
        <taxon>Agaricomycetes</taxon>
        <taxon>Russulales</taxon>
        <taxon>Auriscalpiaceae</taxon>
        <taxon>Artomyces</taxon>
    </lineage>
</organism>
<dbReference type="Proteomes" id="UP000814140">
    <property type="component" value="Unassembled WGS sequence"/>
</dbReference>
<comment type="caution">
    <text evidence="1">The sequence shown here is derived from an EMBL/GenBank/DDBJ whole genome shotgun (WGS) entry which is preliminary data.</text>
</comment>
<name>A0ACB8T323_9AGAM</name>
<dbReference type="EMBL" id="MU277207">
    <property type="protein sequence ID" value="KAI0062546.1"/>
    <property type="molecule type" value="Genomic_DNA"/>
</dbReference>